<protein>
    <submittedName>
        <fullName evidence="1">Uncharacterized protein</fullName>
    </submittedName>
</protein>
<name>A0A8S5U939_9CAUD</name>
<proteinExistence type="predicted"/>
<accession>A0A8S5U939</accession>
<sequence>MFSLRNFIMNGLKNAIGRMEDYQIILNASGWFEKNVLLQDDLEELQKLIDEKNKPIEKYEEITEGILKED</sequence>
<dbReference type="EMBL" id="BK016042">
    <property type="protein sequence ID" value="DAF91001.1"/>
    <property type="molecule type" value="Genomic_DNA"/>
</dbReference>
<evidence type="ECO:0000313" key="1">
    <source>
        <dbReference type="EMBL" id="DAF91001.1"/>
    </source>
</evidence>
<reference evidence="1" key="1">
    <citation type="journal article" date="2021" name="Proc. Natl. Acad. Sci. U.S.A.">
        <title>A Catalog of Tens of Thousands of Viruses from Human Metagenomes Reveals Hidden Associations with Chronic Diseases.</title>
        <authorList>
            <person name="Tisza M.J."/>
            <person name="Buck C.B."/>
        </authorList>
    </citation>
    <scope>NUCLEOTIDE SEQUENCE</scope>
    <source>
        <strain evidence="1">CtYM922</strain>
    </source>
</reference>
<organism evidence="1">
    <name type="scientific">Siphoviridae sp. ctYM922</name>
    <dbReference type="NCBI Taxonomy" id="2825547"/>
    <lineage>
        <taxon>Viruses</taxon>
        <taxon>Duplodnaviria</taxon>
        <taxon>Heunggongvirae</taxon>
        <taxon>Uroviricota</taxon>
        <taxon>Caudoviricetes</taxon>
    </lineage>
</organism>